<proteinExistence type="predicted"/>
<reference evidence="3" key="1">
    <citation type="journal article" date="2015" name="Nature">
        <title>Complex archaea that bridge the gap between prokaryotes and eukaryotes.</title>
        <authorList>
            <person name="Spang A."/>
            <person name="Saw J.H."/>
            <person name="Jorgensen S.L."/>
            <person name="Zaremba-Niedzwiedzka K."/>
            <person name="Martijn J."/>
            <person name="Lind A.E."/>
            <person name="van Eijk R."/>
            <person name="Schleper C."/>
            <person name="Guy L."/>
            <person name="Ettema T.J."/>
        </authorList>
    </citation>
    <scope>NUCLEOTIDE SEQUENCE</scope>
</reference>
<sequence>LFDGAIHTITSVSPQRGRPGQEITIVGTGFSPDNNNVRLDGAATTILSESTTRIVVTQPTTFNVTDGFAVLQVNNFDNNRFTEVPYWIKDTVANLLTKTLPDQAPGSEEFAASTAAAATPGGTGEVVPDPTRAEARMWERMATMVDFLLTDTLVSLGDMFVRDAVGLTLLDGSLASEATGQRLVADSVAAEGVRWGHAADADFPYGVQIAAGDTTSVLMRANAVNTAAELGAGDEWPALLPGTIDAVYVYQQSSPGNTDRLDRVRILVDGSPVFDSGTGLAVDHRGRFFAGNLSIAVTAGGSPNRIQLEITKTGATETMDLLGAVRMQTN</sequence>
<accession>A0A0F9FCR4</accession>
<feature type="region of interest" description="Disordered" evidence="1">
    <location>
        <begin position="106"/>
        <end position="128"/>
    </location>
</feature>
<dbReference type="InterPro" id="IPR013783">
    <property type="entry name" value="Ig-like_fold"/>
</dbReference>
<dbReference type="InterPro" id="IPR014756">
    <property type="entry name" value="Ig_E-set"/>
</dbReference>
<dbReference type="EMBL" id="LAZR01024110">
    <property type="protein sequence ID" value="KKL76241.1"/>
    <property type="molecule type" value="Genomic_DNA"/>
</dbReference>
<evidence type="ECO:0000313" key="3">
    <source>
        <dbReference type="EMBL" id="KKL76241.1"/>
    </source>
</evidence>
<name>A0A0F9FCR4_9ZZZZ</name>
<feature type="non-terminal residue" evidence="3">
    <location>
        <position position="1"/>
    </location>
</feature>
<dbReference type="AlphaFoldDB" id="A0A0F9FCR4"/>
<dbReference type="Pfam" id="PF01833">
    <property type="entry name" value="TIG"/>
    <property type="match status" value="1"/>
</dbReference>
<comment type="caution">
    <text evidence="3">The sequence shown here is derived from an EMBL/GenBank/DDBJ whole genome shotgun (WGS) entry which is preliminary data.</text>
</comment>
<evidence type="ECO:0000259" key="2">
    <source>
        <dbReference type="Pfam" id="PF01833"/>
    </source>
</evidence>
<dbReference type="SUPFAM" id="SSF81296">
    <property type="entry name" value="E set domains"/>
    <property type="match status" value="1"/>
</dbReference>
<gene>
    <name evidence="3" type="ORF">LCGC14_2046880</name>
</gene>
<dbReference type="Gene3D" id="2.60.40.10">
    <property type="entry name" value="Immunoglobulins"/>
    <property type="match status" value="1"/>
</dbReference>
<feature type="compositionally biased region" description="Low complexity" evidence="1">
    <location>
        <begin position="111"/>
        <end position="120"/>
    </location>
</feature>
<dbReference type="InterPro" id="IPR002909">
    <property type="entry name" value="IPT_dom"/>
</dbReference>
<organism evidence="3">
    <name type="scientific">marine sediment metagenome</name>
    <dbReference type="NCBI Taxonomy" id="412755"/>
    <lineage>
        <taxon>unclassified sequences</taxon>
        <taxon>metagenomes</taxon>
        <taxon>ecological metagenomes</taxon>
    </lineage>
</organism>
<protein>
    <recommendedName>
        <fullName evidence="2">IPT/TIG domain-containing protein</fullName>
    </recommendedName>
</protein>
<feature type="domain" description="IPT/TIG" evidence="2">
    <location>
        <begin position="8"/>
        <end position="66"/>
    </location>
</feature>
<evidence type="ECO:0000256" key="1">
    <source>
        <dbReference type="SAM" id="MobiDB-lite"/>
    </source>
</evidence>